<evidence type="ECO:0000259" key="1">
    <source>
        <dbReference type="PROSITE" id="PS51733"/>
    </source>
</evidence>
<evidence type="ECO:0000313" key="3">
    <source>
        <dbReference type="Proteomes" id="UP001212042"/>
    </source>
</evidence>
<dbReference type="Gene3D" id="3.30.930.10">
    <property type="entry name" value="Bira Bifunctional Protein, Domain 2"/>
    <property type="match status" value="1"/>
</dbReference>
<dbReference type="InterPro" id="IPR050664">
    <property type="entry name" value="Octanoyltrans_LipM/LipL"/>
</dbReference>
<keyword evidence="2" id="KW-0436">Ligase</keyword>
<dbReference type="EMBL" id="JAQJZJ010000010">
    <property type="protein sequence ID" value="MDA7088571.1"/>
    <property type="molecule type" value="Genomic_DNA"/>
</dbReference>
<protein>
    <submittedName>
        <fullName evidence="2">Lipoate--protein ligase family protein</fullName>
    </submittedName>
</protein>
<comment type="caution">
    <text evidence="2">The sequence shown here is derived from an EMBL/GenBank/DDBJ whole genome shotgun (WGS) entry which is preliminary data.</text>
</comment>
<organism evidence="2 3">
    <name type="scientific">Pseudomonas aestuarii</name>
    <dbReference type="NCBI Taxonomy" id="3018340"/>
    <lineage>
        <taxon>Bacteria</taxon>
        <taxon>Pseudomonadati</taxon>
        <taxon>Pseudomonadota</taxon>
        <taxon>Gammaproteobacteria</taxon>
        <taxon>Pseudomonadales</taxon>
        <taxon>Pseudomonadaceae</taxon>
        <taxon>Pseudomonas</taxon>
    </lineage>
</organism>
<accession>A0ABT4XK12</accession>
<dbReference type="PANTHER" id="PTHR43679">
    <property type="entry name" value="OCTANOYLTRANSFERASE LIPM-RELATED"/>
    <property type="match status" value="1"/>
</dbReference>
<name>A0ABT4XK12_9PSED</name>
<evidence type="ECO:0000313" key="2">
    <source>
        <dbReference type="EMBL" id="MDA7088571.1"/>
    </source>
</evidence>
<dbReference type="PROSITE" id="PS51733">
    <property type="entry name" value="BPL_LPL_CATALYTIC"/>
    <property type="match status" value="1"/>
</dbReference>
<dbReference type="InterPro" id="IPR004143">
    <property type="entry name" value="BPL_LPL_catalytic"/>
</dbReference>
<feature type="domain" description="BPL/LPL catalytic" evidence="1">
    <location>
        <begin position="26"/>
        <end position="225"/>
    </location>
</feature>
<dbReference type="Proteomes" id="UP001212042">
    <property type="component" value="Unassembled WGS sequence"/>
</dbReference>
<dbReference type="GO" id="GO:0016874">
    <property type="term" value="F:ligase activity"/>
    <property type="evidence" value="ECO:0007669"/>
    <property type="project" value="UniProtKB-KW"/>
</dbReference>
<keyword evidence="3" id="KW-1185">Reference proteome</keyword>
<reference evidence="2 3" key="1">
    <citation type="submission" date="2023-01" db="EMBL/GenBank/DDBJ databases">
        <title>Pseudomonas SA3-5T sp. nov., isolated from tidal flat sediment.</title>
        <authorList>
            <person name="Kim H.S."/>
            <person name="Kim J.-S."/>
            <person name="Suh M.K."/>
            <person name="Eom M.K."/>
            <person name="Lee J.-S."/>
        </authorList>
    </citation>
    <scope>NUCLEOTIDE SEQUENCE [LARGE SCALE GENOMIC DNA]</scope>
    <source>
        <strain evidence="2 3">SA3-5</strain>
    </source>
</reference>
<dbReference type="Pfam" id="PF21948">
    <property type="entry name" value="LplA-B_cat"/>
    <property type="match status" value="1"/>
</dbReference>
<gene>
    <name evidence="2" type="ORF">PH586_19500</name>
</gene>
<dbReference type="RefSeq" id="WP_271349464.1">
    <property type="nucleotide sequence ID" value="NZ_JAQJZJ010000010.1"/>
</dbReference>
<dbReference type="InterPro" id="IPR045864">
    <property type="entry name" value="aa-tRNA-synth_II/BPL/LPL"/>
</dbReference>
<proteinExistence type="predicted"/>
<dbReference type="PANTHER" id="PTHR43679:SF2">
    <property type="entry name" value="OCTANOYL-[GCVH]:PROTEIN N-OCTANOYLTRANSFERASE"/>
    <property type="match status" value="1"/>
</dbReference>
<sequence>MTTIQRLPVEAGLDAERQLLDSVHAGALDCGLLFWRPQDAALVMPRRLSRLDGFITAQAACVQQGWPVALRDTGGEPVPQSPAVLNVALAYAVPASDDEQKRIETAYLRLCEPLRAWLRGLGLDPGLGEVDGAFCDGRYNVTLKQRKLAGTAQRWRRRPSDGRHLCLVHAAVLLENQRQAMVEVVNSFYAGCELPSRCRVASHVALEELLEDVWSATDGLFSCYRQQLGAAGLSPCADELGGTNLTSYKPSLQAAR</sequence>
<dbReference type="SUPFAM" id="SSF55681">
    <property type="entry name" value="Class II aaRS and biotin synthetases"/>
    <property type="match status" value="1"/>
</dbReference>